<evidence type="ECO:0000256" key="2">
    <source>
        <dbReference type="ARBA" id="ARBA00006734"/>
    </source>
</evidence>
<dbReference type="PANTHER" id="PTHR11129:SF1">
    <property type="entry name" value="PROTEIN FARNESYLTRANSFERASE_GERANYLGERANYLTRANSFERASE TYPE-1 SUBUNIT ALPHA"/>
    <property type="match status" value="1"/>
</dbReference>
<evidence type="ECO:0000256" key="13">
    <source>
        <dbReference type="ARBA" id="ARBA00043219"/>
    </source>
</evidence>
<organism evidence="14 15">
    <name type="scientific">Clytia hemisphaerica</name>
    <dbReference type="NCBI Taxonomy" id="252671"/>
    <lineage>
        <taxon>Eukaryota</taxon>
        <taxon>Metazoa</taxon>
        <taxon>Cnidaria</taxon>
        <taxon>Hydrozoa</taxon>
        <taxon>Hydroidolina</taxon>
        <taxon>Leptothecata</taxon>
        <taxon>Obeliida</taxon>
        <taxon>Clytiidae</taxon>
        <taxon>Clytia</taxon>
    </lineage>
</organism>
<evidence type="ECO:0000256" key="11">
    <source>
        <dbReference type="ARBA" id="ARBA00042436"/>
    </source>
</evidence>
<keyword evidence="7" id="KW-0677">Repeat</keyword>
<keyword evidence="8" id="KW-0460">Magnesium</keyword>
<dbReference type="EnsemblMetazoa" id="CLYHEMT018421.2">
    <property type="protein sequence ID" value="CLYHEMP018421.2"/>
    <property type="gene ID" value="CLYHEMG018421"/>
</dbReference>
<name>A0A7M5X660_9CNID</name>
<dbReference type="Proteomes" id="UP000594262">
    <property type="component" value="Unplaced"/>
</dbReference>
<keyword evidence="15" id="KW-1185">Reference proteome</keyword>
<dbReference type="RefSeq" id="XP_066924505.1">
    <property type="nucleotide sequence ID" value="XM_067068404.1"/>
</dbReference>
<evidence type="ECO:0000256" key="6">
    <source>
        <dbReference type="ARBA" id="ARBA00022679"/>
    </source>
</evidence>
<sequence length="321" mass="38167">MSSSESEDEDFVFYRDRKEWNDVTPIKQDDGPYPVVSIAYSEKFIDVFDYFRAILKKNEISDRAFDLVTDAITLNAANYTVWHFRRVLLQELKKDLRVELDYITDVIREQPKNYQVWYHRGIIVKWLKDSSFELDFTREMLHIDAKNYHCWQHRQLVLNHFKLWEGEVELTTILLEKDLRNNSAWNQRYYAIVNTTSFVRETMECEVGYAIQMIKKAPNNESAWNYLKGILSAADGLHQYPALKDDFEKMLCDGMDSPYLLSFLVDYYEEDLENNGVNEISFKRAKELCAQLSSDVDVIRKEYWDYMSRSLNSRFPVTWSS</sequence>
<evidence type="ECO:0000256" key="9">
    <source>
        <dbReference type="ARBA" id="ARBA00040965"/>
    </source>
</evidence>
<comment type="similarity">
    <text evidence="2">Belongs to the protein prenyltransferase subunit alpha family.</text>
</comment>
<evidence type="ECO:0000256" key="4">
    <source>
        <dbReference type="ARBA" id="ARBA00012702"/>
    </source>
</evidence>
<evidence type="ECO:0000256" key="12">
    <source>
        <dbReference type="ARBA" id="ARBA00043086"/>
    </source>
</evidence>
<dbReference type="PROSITE" id="PS51147">
    <property type="entry name" value="PFTA"/>
    <property type="match status" value="5"/>
</dbReference>
<dbReference type="EC" id="2.5.1.58" evidence="4"/>
<protein>
    <recommendedName>
        <fullName evidence="9">Protein farnesyltransferase/geranylgeranyltransferase type-1 subunit alpha</fullName>
        <ecNumber evidence="4">2.5.1.58</ecNumber>
        <ecNumber evidence="3">2.5.1.59</ecNumber>
    </recommendedName>
    <alternativeName>
        <fullName evidence="12">CAAX farnesyltransferase subunit alpha</fullName>
    </alternativeName>
    <alternativeName>
        <fullName evidence="11">FTase-alpha</fullName>
    </alternativeName>
    <alternativeName>
        <fullName evidence="10">Ras proteins prenyltransferase subunit alpha</fullName>
    </alternativeName>
    <alternativeName>
        <fullName evidence="13">Type I protein geranyl-geranyltransferase subunit alpha</fullName>
    </alternativeName>
</protein>
<evidence type="ECO:0000256" key="10">
    <source>
        <dbReference type="ARBA" id="ARBA00041392"/>
    </source>
</evidence>
<dbReference type="SUPFAM" id="SSF48439">
    <property type="entry name" value="Protein prenylyltransferase"/>
    <property type="match status" value="1"/>
</dbReference>
<dbReference type="GO" id="GO:0004662">
    <property type="term" value="F:CAAX-protein geranylgeranyltransferase activity"/>
    <property type="evidence" value="ECO:0007669"/>
    <property type="project" value="UniProtKB-EC"/>
</dbReference>
<dbReference type="Pfam" id="PF01239">
    <property type="entry name" value="PPTA"/>
    <property type="match status" value="5"/>
</dbReference>
<dbReference type="EC" id="2.5.1.59" evidence="3"/>
<dbReference type="GO" id="GO:0005953">
    <property type="term" value="C:CAAX-protein geranylgeranyltransferase complex"/>
    <property type="evidence" value="ECO:0007669"/>
    <property type="project" value="TreeGrafter"/>
</dbReference>
<proteinExistence type="inferred from homology"/>
<evidence type="ECO:0000313" key="14">
    <source>
        <dbReference type="EnsemblMetazoa" id="CLYHEMP018421.1"/>
    </source>
</evidence>
<comment type="cofactor">
    <cofactor evidence="1">
        <name>Mg(2+)</name>
        <dbReference type="ChEBI" id="CHEBI:18420"/>
    </cofactor>
</comment>
<accession>A0A7M5X660</accession>
<keyword evidence="5" id="KW-0637">Prenyltransferase</keyword>
<evidence type="ECO:0000313" key="15">
    <source>
        <dbReference type="Proteomes" id="UP000594262"/>
    </source>
</evidence>
<evidence type="ECO:0000256" key="5">
    <source>
        <dbReference type="ARBA" id="ARBA00022602"/>
    </source>
</evidence>
<dbReference type="PANTHER" id="PTHR11129">
    <property type="entry name" value="PROTEIN FARNESYLTRANSFERASE ALPHA SUBUNIT/RAB GERANYLGERANYL TRANSFERASE ALPHA SUBUNIT"/>
    <property type="match status" value="1"/>
</dbReference>
<dbReference type="GeneID" id="136811776"/>
<dbReference type="OrthoDB" id="272289at2759"/>
<dbReference type="Gene3D" id="1.25.40.120">
    <property type="entry name" value="Protein prenylyltransferase"/>
    <property type="match status" value="1"/>
</dbReference>
<evidence type="ECO:0000256" key="1">
    <source>
        <dbReference type="ARBA" id="ARBA00001946"/>
    </source>
</evidence>
<dbReference type="EnsemblMetazoa" id="CLYHEMT018421.3">
    <property type="protein sequence ID" value="CLYHEMP018421.3"/>
    <property type="gene ID" value="CLYHEMG018421"/>
</dbReference>
<dbReference type="GO" id="GO:0005965">
    <property type="term" value="C:protein farnesyltransferase complex"/>
    <property type="evidence" value="ECO:0007669"/>
    <property type="project" value="TreeGrafter"/>
</dbReference>
<dbReference type="GO" id="GO:0004660">
    <property type="term" value="F:protein farnesyltransferase activity"/>
    <property type="evidence" value="ECO:0007669"/>
    <property type="project" value="UniProtKB-EC"/>
</dbReference>
<dbReference type="AlphaFoldDB" id="A0A7M5X660"/>
<evidence type="ECO:0000256" key="3">
    <source>
        <dbReference type="ARBA" id="ARBA00012700"/>
    </source>
</evidence>
<keyword evidence="6" id="KW-0808">Transferase</keyword>
<reference evidence="14" key="1">
    <citation type="submission" date="2021-01" db="UniProtKB">
        <authorList>
            <consortium name="EnsemblMetazoa"/>
        </authorList>
    </citation>
    <scope>IDENTIFICATION</scope>
</reference>
<evidence type="ECO:0000256" key="7">
    <source>
        <dbReference type="ARBA" id="ARBA00022737"/>
    </source>
</evidence>
<evidence type="ECO:0000256" key="8">
    <source>
        <dbReference type="ARBA" id="ARBA00022842"/>
    </source>
</evidence>
<dbReference type="EnsemblMetazoa" id="CLYHEMT018421.1">
    <property type="protein sequence ID" value="CLYHEMP018421.1"/>
    <property type="gene ID" value="CLYHEMG018421"/>
</dbReference>
<dbReference type="InterPro" id="IPR002088">
    <property type="entry name" value="Prenyl_trans_a"/>
</dbReference>